<evidence type="ECO:0000256" key="2">
    <source>
        <dbReference type="ARBA" id="ARBA00023080"/>
    </source>
</evidence>
<evidence type="ECO:0000313" key="3">
    <source>
        <dbReference type="EMBL" id="OPE58729.1"/>
    </source>
</evidence>
<dbReference type="GO" id="GO:0009143">
    <property type="term" value="P:nucleoside triphosphate catabolic process"/>
    <property type="evidence" value="ECO:0007669"/>
    <property type="project" value="InterPro"/>
</dbReference>
<dbReference type="SUPFAM" id="SSF52972">
    <property type="entry name" value="ITPase-like"/>
    <property type="match status" value="1"/>
</dbReference>
<dbReference type="AlphaFoldDB" id="A0AB36KVI5"/>
<comment type="caution">
    <text evidence="3">The sequence shown here is derived from an EMBL/GenBank/DDBJ whole genome shotgun (WGS) entry which is preliminary data.</text>
</comment>
<name>A0AB36KVI5_PSEUB</name>
<dbReference type="SUPFAM" id="SSF52540">
    <property type="entry name" value="P-loop containing nucleoside triphosphate hydrolases"/>
    <property type="match status" value="1"/>
</dbReference>
<dbReference type="InterPro" id="IPR002637">
    <property type="entry name" value="RdgB/HAM1"/>
</dbReference>
<dbReference type="GO" id="GO:0047429">
    <property type="term" value="F:nucleoside triphosphate diphosphatase activity"/>
    <property type="evidence" value="ECO:0007669"/>
    <property type="project" value="InterPro"/>
</dbReference>
<dbReference type="Proteomes" id="UP000189855">
    <property type="component" value="Unassembled WGS sequence"/>
</dbReference>
<dbReference type="InterPro" id="IPR027417">
    <property type="entry name" value="P-loop_NTPase"/>
</dbReference>
<proteinExistence type="predicted"/>
<accession>A0AB36KVI5</accession>
<dbReference type="EMBL" id="MSDS01000021">
    <property type="protein sequence ID" value="OPE58729.1"/>
    <property type="molecule type" value="Genomic_DNA"/>
</dbReference>
<sequence>MQFESSEAYGQALTSDHQHKIFFIEDTSVKINALSRSKEVPGVDIKYWMRENNFYTVDALLKSKRNNRKVSVRSDIVLYLPPALRDSNGETYKVFTGIVDGNIVDEEKKFDVNPVYPWLDNKSFNKWFVPDGATEVLSLLPIEESLNFDFRKLALQKLICFLESKGLAKKKRIIEPPQIQGELFLSQDFIFCGPTCSGKTVLAFLISRRYGYQHVEASDFMRKSFLDKYGFDSDLSIHEFARNTLLSDPGVVANQVADYVLLMKPYRFIITGFRSIKEFEVLKSRLNRDDMKLVYIDSPLEVRYERSLKRARSDSANSIEEFERQNKLQQDMGLLEVKKHSIVILNNESLMSYLKGSVKGLITSDEYVSKLSHRALENKVFLPLEQVLMVALLVEEESGRTPLTTAEIAKVVERDFLNLRQKPNGSTLAVNKNNVSRFFNQKSNIHFKAVKSGKVIKYQLSQTGKSAALGVVRKFSGT</sequence>
<dbReference type="Pfam" id="PF13207">
    <property type="entry name" value="AAA_17"/>
    <property type="match status" value="1"/>
</dbReference>
<dbReference type="Gene3D" id="3.90.950.10">
    <property type="match status" value="1"/>
</dbReference>
<dbReference type="GO" id="GO:0009117">
    <property type="term" value="P:nucleotide metabolic process"/>
    <property type="evidence" value="ECO:0007669"/>
    <property type="project" value="UniProtKB-KW"/>
</dbReference>
<keyword evidence="1" id="KW-0378">Hydrolase</keyword>
<dbReference type="InterPro" id="IPR029001">
    <property type="entry name" value="ITPase-like_fam"/>
</dbReference>
<dbReference type="Gene3D" id="3.40.50.300">
    <property type="entry name" value="P-loop containing nucleotide triphosphate hydrolases"/>
    <property type="match status" value="1"/>
</dbReference>
<protein>
    <submittedName>
        <fullName evidence="3">Uncharacterized protein</fullName>
    </submittedName>
</protein>
<dbReference type="Pfam" id="PF01725">
    <property type="entry name" value="Ham1p_like"/>
    <property type="match status" value="1"/>
</dbReference>
<keyword evidence="2" id="KW-0546">Nucleotide metabolism</keyword>
<dbReference type="PANTHER" id="PTHR41930:SF1">
    <property type="entry name" value="DEPHOSPHO-COA KINASE"/>
    <property type="match status" value="1"/>
</dbReference>
<gene>
    <name evidence="3" type="ORF">BTW15_18295</name>
</gene>
<evidence type="ECO:0000256" key="1">
    <source>
        <dbReference type="ARBA" id="ARBA00022801"/>
    </source>
</evidence>
<organism evidence="3 4">
    <name type="scientific">Pseudomonas syringae pv. tomato</name>
    <dbReference type="NCBI Taxonomy" id="323"/>
    <lineage>
        <taxon>Bacteria</taxon>
        <taxon>Pseudomonadati</taxon>
        <taxon>Pseudomonadota</taxon>
        <taxon>Gammaproteobacteria</taxon>
        <taxon>Pseudomonadales</taxon>
        <taxon>Pseudomonadaceae</taxon>
        <taxon>Pseudomonas</taxon>
    </lineage>
</organism>
<reference evidence="3 4" key="1">
    <citation type="journal article" date="2017" name="Mol. Ecol.">
        <title>Adaptation of the pathogen, Pseudomonas syringae, during experimental evolution on a native vs. alternative host plant.</title>
        <authorList>
            <person name="Meaden S."/>
            <person name="Koskella B."/>
        </authorList>
    </citation>
    <scope>NUCLEOTIDE SEQUENCE [LARGE SCALE GENOMIC DNA]</scope>
    <source>
        <strain evidence="3 4">PT23</strain>
    </source>
</reference>
<evidence type="ECO:0000313" key="4">
    <source>
        <dbReference type="Proteomes" id="UP000189855"/>
    </source>
</evidence>
<dbReference type="PANTHER" id="PTHR41930">
    <property type="entry name" value="UPF0200 PROTEIN MJ1399"/>
    <property type="match status" value="1"/>
</dbReference>